<proteinExistence type="predicted"/>
<dbReference type="EMBL" id="CM042881">
    <property type="protein sequence ID" value="KAI4385823.1"/>
    <property type="molecule type" value="Genomic_DNA"/>
</dbReference>
<reference evidence="2" key="1">
    <citation type="journal article" date="2023" name="Front. Plant Sci.">
        <title>Chromosomal-level genome assembly of Melastoma candidum provides insights into trichome evolution.</title>
        <authorList>
            <person name="Zhong Y."/>
            <person name="Wu W."/>
            <person name="Sun C."/>
            <person name="Zou P."/>
            <person name="Liu Y."/>
            <person name="Dai S."/>
            <person name="Zhou R."/>
        </authorList>
    </citation>
    <scope>NUCLEOTIDE SEQUENCE [LARGE SCALE GENOMIC DNA]</scope>
</reference>
<accession>A0ACB9S5A2</accession>
<evidence type="ECO:0000313" key="2">
    <source>
        <dbReference type="Proteomes" id="UP001057402"/>
    </source>
</evidence>
<keyword evidence="2" id="KW-1185">Reference proteome</keyword>
<sequence>MIPHCDLEIHINGLHTFFLHESVMSTYCGKLEKVTGQGMKMSQIELPEFPGGLDGFELVSMFCYNGGAIPITVSNVSNLYCSAIFLGMMEKVSSFNLVRQTEIFLESMADWPWTDVIDCLKSAEAFLEYADSVGLIERLVCMLRAKLALISDVNGLVPSSSSSSSSPEVNPGTRFLSSGRNTPEQGKSSSTKAYWFDGLAILSPEVMEKILKSLGAYGAENMSLIFTNFLLHYLKNASQIKSNYGKPECYAFLADTAVHGVIIAGKAGKFTCRGLFRVLRTVSGFGLSKDCRTGLERLIGEMLDQASLDDILVSGHERGNIYNVDLVTRLIRVFVSSEGTCSWSSLRTRKVARLVDIYLGEIAPDQNLKVSKFLSAAESLPDPARECFDGVCRAIDIFLESHQGLTFDERSRLCRCLNYEKLSLEACKELAKNPKVPPAIAVQALMAQQSRLPTQQCEVLSSPMPTPRRGCDKVVARDSPRRTSVVEGEIVAYDRVDMENIEEENRDMRMNLQRMQWRVVELEKVCKEMKGRMSRMVRHPTGGPGVSARALPRLC</sequence>
<evidence type="ECO:0000313" key="1">
    <source>
        <dbReference type="EMBL" id="KAI4385823.1"/>
    </source>
</evidence>
<protein>
    <submittedName>
        <fullName evidence="1">Uncharacterized protein</fullName>
    </submittedName>
</protein>
<comment type="caution">
    <text evidence="1">The sequence shown here is derived from an EMBL/GenBank/DDBJ whole genome shotgun (WGS) entry which is preliminary data.</text>
</comment>
<name>A0ACB9S5A2_9MYRT</name>
<gene>
    <name evidence="1" type="ORF">MLD38_003816</name>
</gene>
<dbReference type="Proteomes" id="UP001057402">
    <property type="component" value="Chromosome 2"/>
</dbReference>
<organism evidence="1 2">
    <name type="scientific">Melastoma candidum</name>
    <dbReference type="NCBI Taxonomy" id="119954"/>
    <lineage>
        <taxon>Eukaryota</taxon>
        <taxon>Viridiplantae</taxon>
        <taxon>Streptophyta</taxon>
        <taxon>Embryophyta</taxon>
        <taxon>Tracheophyta</taxon>
        <taxon>Spermatophyta</taxon>
        <taxon>Magnoliopsida</taxon>
        <taxon>eudicotyledons</taxon>
        <taxon>Gunneridae</taxon>
        <taxon>Pentapetalae</taxon>
        <taxon>rosids</taxon>
        <taxon>malvids</taxon>
        <taxon>Myrtales</taxon>
        <taxon>Melastomataceae</taxon>
        <taxon>Melastomatoideae</taxon>
        <taxon>Melastomateae</taxon>
        <taxon>Melastoma</taxon>
    </lineage>
</organism>